<proteinExistence type="predicted"/>
<evidence type="ECO:0000313" key="1">
    <source>
        <dbReference type="EMBL" id="KAG7137993.1"/>
    </source>
</evidence>
<gene>
    <name evidence="1" type="ORF">HYQ45_004847</name>
</gene>
<organism evidence="1 2">
    <name type="scientific">Verticillium longisporum</name>
    <name type="common">Verticillium dahliae var. longisporum</name>
    <dbReference type="NCBI Taxonomy" id="100787"/>
    <lineage>
        <taxon>Eukaryota</taxon>
        <taxon>Fungi</taxon>
        <taxon>Dikarya</taxon>
        <taxon>Ascomycota</taxon>
        <taxon>Pezizomycotina</taxon>
        <taxon>Sordariomycetes</taxon>
        <taxon>Hypocreomycetidae</taxon>
        <taxon>Glomerellales</taxon>
        <taxon>Plectosphaerellaceae</taxon>
        <taxon>Verticillium</taxon>
    </lineage>
</organism>
<reference evidence="1" key="1">
    <citation type="journal article" date="2021" name="Mol. Plant Pathol.">
        <title>A 20-kb lineage-specific genomic region tames virulence in pathogenic amphidiploid Verticillium longisporum.</title>
        <authorList>
            <person name="Harting R."/>
            <person name="Starke J."/>
            <person name="Kusch H."/>
            <person name="Poggeler S."/>
            <person name="Maurus I."/>
            <person name="Schluter R."/>
            <person name="Landesfeind M."/>
            <person name="Bulla I."/>
            <person name="Nowrousian M."/>
            <person name="de Jonge R."/>
            <person name="Stahlhut G."/>
            <person name="Hoff K.J."/>
            <person name="Asshauer K.P."/>
            <person name="Thurmer A."/>
            <person name="Stanke M."/>
            <person name="Daniel R."/>
            <person name="Morgenstern B."/>
            <person name="Thomma B.P.H.J."/>
            <person name="Kronstad J.W."/>
            <person name="Braus-Stromeyer S.A."/>
            <person name="Braus G.H."/>
        </authorList>
    </citation>
    <scope>NUCLEOTIDE SEQUENCE</scope>
    <source>
        <strain evidence="1">Vl32</strain>
    </source>
</reference>
<comment type="caution">
    <text evidence="1">The sequence shown here is derived from an EMBL/GenBank/DDBJ whole genome shotgun (WGS) entry which is preliminary data.</text>
</comment>
<name>A0A8I2ZUJ8_VERLO</name>
<protein>
    <submittedName>
        <fullName evidence="1">Uncharacterized protein</fullName>
    </submittedName>
</protein>
<dbReference type="Proteomes" id="UP000689129">
    <property type="component" value="Unassembled WGS sequence"/>
</dbReference>
<sequence>MVYHFSKSLMVDSVLPGSPSGLEQTFYLPAVESLELVSPWSVRIMKAYACAAPILRIAAGPMQVELLRHGLYTGDTMASFSGLRNELRAACDAVCRCEEDPM</sequence>
<accession>A0A8I2ZUJ8</accession>
<evidence type="ECO:0000313" key="2">
    <source>
        <dbReference type="Proteomes" id="UP000689129"/>
    </source>
</evidence>
<dbReference type="AlphaFoldDB" id="A0A8I2ZUJ8"/>
<dbReference type="EMBL" id="JAEMWZ010000080">
    <property type="protein sequence ID" value="KAG7137993.1"/>
    <property type="molecule type" value="Genomic_DNA"/>
</dbReference>